<organism evidence="1">
    <name type="scientific">Escherichia coli</name>
    <dbReference type="NCBI Taxonomy" id="562"/>
    <lineage>
        <taxon>Bacteria</taxon>
        <taxon>Pseudomonadati</taxon>
        <taxon>Pseudomonadota</taxon>
        <taxon>Gammaproteobacteria</taxon>
        <taxon>Enterobacterales</taxon>
        <taxon>Enterobacteriaceae</taxon>
        <taxon>Escherichia</taxon>
    </lineage>
</organism>
<evidence type="ECO:0008006" key="2">
    <source>
        <dbReference type="Google" id="ProtNLM"/>
    </source>
</evidence>
<sequence length="1459" mass="161083">MRKSGLGLALLFSLIAPIKAVYAEAIMISGKLQADLPAVSFDPGPGDFVAYVNSNTITASGAGTACNVTVDDRATSSVDNLVCFFEWLPNTLGFTSNGFTLSGVPNTTGDLKLPYKISYFSGSERKKVEIVKGEYSIKSVAPVKPTITGLKSSLNGLVYDGFSFKSYLKDEAIKDIAVSVEPRNYIQYISIGSGSACEVPIGGTSCTIEVGSIKASDTDELLGSRDITITANSKNNYFAPPESKKLVVNWDYRPPVVDHTLWNFTDEAKTIKVGGQDIYTGAKTVAVAVKVPQQETEGEWWLPTAMSLTMTPDGVFKPTTKVTLDDGTEIDFKQSWATPLRRTLQPVSGPQKVGDEYLYIFDLTDLINGSYAATFTVENTSKNSSTYTEPESKLMLSDNPTLMVLKDGQVLTKRAPVYFLNEIIVAAFQGQAGVADIKSVTIDNKVVSLTPTNYRGIYYLPVGDDLAVNSDHEITVVAENLYGKNVNFSTVFTYQPTGFTLKNLEKNVTLYSRVRQYTDLLSQTAGDKCTLFTTEENANAYLAWYGEKSDVTACYPQWNNVPDGLEFYFKGRTPGLTGFFNKTGENLLDYQVYMINGKGSKAVSARNRRTLTTQLPYNPIISYKKNKVIAGINPNTALAYTTGGEAARILAKVVPADVTMIVSQNGSEAVKTSFKNRSSNNDATTFVQRVKVAAAPGFAPIFITYLSDTGCLEIQGASLAPLWTKNVFDIAVEYSKDPELRTTDTLNVYTVPDFNIRASMEVDDRKTATSLEVPLKVTVGRYNNSTRKSAFDRKTMGEWDVTIYSQKSVYGKDPETGRYKTTYERTALTEALPVNDAGIVETKIKIENMDLGNMRLVGVAKVRSPFSDFEMKRETSAVGIRIYKGEELEGNLSKSLIIGRIPLSTLVSFKSASTANSDALAPTEWQQSSDNGQTWNMLSDMTGKRSVSIKKTEVGKWLYRAKMTNKFTSKVSYTDALTVVTYKQPKLSIDVTDILQGSDVPVTLLDNDEPIPAGTAEVLWSEDKVNWVQGDTTYTVASADTLPSTIYARMRYLDSDELAEESSWKETSARLAAAKPKRLSVSVTGVSKVEVGQKVTLEGKFTNPNSKYQNGNNVVEEWKTPDGQTFKGSTLSVTLTEQMLDKQGYAAFEYSAWLADNKENTVSTRRVSVKSWVYKFPEMKISSKLKYDMAPTTLRVALSGIKDGDYPGVTYSREWIYDKENLVITKDEGDTKEFTIENPGKYTLMVVFKDNRNNEQRIENTFVVDEQTPMNVEMTPKFSNKYMRAPLDVTLRSNIKLSHSADSIDTVTYKVNGEVIPSGKNYWAQLISGLKEKKYEITIDVVSKLGQRGSASVEFDVVKNAVPNCTLSYTETNLSWSFTNKCDDTDGKMVRYEWFINGELRNVFGSTATLSKNLNRGKQDIKVIAYDDSGDFATQHVTVFGPAEEASKSENTVSIPSSE</sequence>
<keyword evidence="1" id="KW-0614">Plasmid</keyword>
<protein>
    <recommendedName>
        <fullName evidence="2">Periplasmic protein</fullName>
    </recommendedName>
</protein>
<proteinExistence type="predicted"/>
<evidence type="ECO:0000313" key="1">
    <source>
        <dbReference type="EMBL" id="QMV81252.1"/>
    </source>
</evidence>
<name>A0A7G5F4S7_ECOLX</name>
<accession>A0A7G5F4S7</accession>
<reference evidence="1" key="1">
    <citation type="submission" date="2020-05" db="EMBL/GenBank/DDBJ databases">
        <authorList>
            <person name="Sadek M."/>
            <person name="Ortiz de la Rosa J.M."/>
        </authorList>
    </citation>
    <scope>NUCLEOTIDE SEQUENCE</scope>
    <source>
        <strain evidence="1">EGY65</strain>
        <plasmid evidence="1">pEGYMCR_IncHI2</plasmid>
    </source>
</reference>
<dbReference type="RefSeq" id="WP_191321955.1">
    <property type="nucleotide sequence ID" value="NZ_MT499884.1"/>
</dbReference>
<dbReference type="EMBL" id="MT499884">
    <property type="protein sequence ID" value="QMV81252.1"/>
    <property type="molecule type" value="Genomic_DNA"/>
</dbReference>
<geneLocation type="plasmid" evidence="1">
    <name>pEGYMCR_IncHI2</name>
</geneLocation>